<dbReference type="AlphaFoldDB" id="A0A420YMS5"/>
<organism evidence="2 3">
    <name type="scientific">Coniochaeta pulveracea</name>
    <dbReference type="NCBI Taxonomy" id="177199"/>
    <lineage>
        <taxon>Eukaryota</taxon>
        <taxon>Fungi</taxon>
        <taxon>Dikarya</taxon>
        <taxon>Ascomycota</taxon>
        <taxon>Pezizomycotina</taxon>
        <taxon>Sordariomycetes</taxon>
        <taxon>Sordariomycetidae</taxon>
        <taxon>Coniochaetales</taxon>
        <taxon>Coniochaetaceae</taxon>
        <taxon>Coniochaeta</taxon>
    </lineage>
</organism>
<evidence type="ECO:0000259" key="1">
    <source>
        <dbReference type="Pfam" id="PF01738"/>
    </source>
</evidence>
<sequence length="252" mass="27632">MASNPPAKCCTIGVKHEGEPTGKLIKIASKIDAYLATAPSDKAHKDTAILYIPDILGIWQNAQLMADQFAANGYTTLLVDLFNGDPVPVNSMGKIDLMKWLAEGSDGKNPHTKEVVDGIVEAALKHVKEEMGVKKIGAVGYCFGAKYVVRHYKDGINVGYIAHPSFVDEDELAAISGPLSIAAAETDHIFPAEKRHKSEEILQKVGQPYQINLYSQTSHGFAVRCDLSVRAQKWAKEQAFNQAVQWFDEHLL</sequence>
<dbReference type="Pfam" id="PF01738">
    <property type="entry name" value="DLH"/>
    <property type="match status" value="1"/>
</dbReference>
<dbReference type="OrthoDB" id="17560at2759"/>
<reference evidence="2 3" key="1">
    <citation type="submission" date="2018-08" db="EMBL/GenBank/DDBJ databases">
        <title>Draft genome of the lignicolous fungus Coniochaeta pulveracea.</title>
        <authorList>
            <person name="Borstlap C.J."/>
            <person name="De Witt R.N."/>
            <person name="Botha A."/>
            <person name="Volschenk H."/>
        </authorList>
    </citation>
    <scope>NUCLEOTIDE SEQUENCE [LARGE SCALE GENOMIC DNA]</scope>
    <source>
        <strain evidence="2 3">CAB683</strain>
    </source>
</reference>
<proteinExistence type="predicted"/>
<name>A0A420YMS5_9PEZI</name>
<dbReference type="EMBL" id="QVQW01000002">
    <property type="protein sequence ID" value="RKU49189.1"/>
    <property type="molecule type" value="Genomic_DNA"/>
</dbReference>
<dbReference type="GO" id="GO:0016787">
    <property type="term" value="F:hydrolase activity"/>
    <property type="evidence" value="ECO:0007669"/>
    <property type="project" value="InterPro"/>
</dbReference>
<dbReference type="InterPro" id="IPR029058">
    <property type="entry name" value="AB_hydrolase_fold"/>
</dbReference>
<accession>A0A420YMS5</accession>
<dbReference type="Gene3D" id="3.40.50.1820">
    <property type="entry name" value="alpha/beta hydrolase"/>
    <property type="match status" value="1"/>
</dbReference>
<dbReference type="STRING" id="177199.A0A420YMS5"/>
<gene>
    <name evidence="2" type="ORF">DL546_008877</name>
</gene>
<protein>
    <recommendedName>
        <fullName evidence="1">Dienelactone hydrolase domain-containing protein</fullName>
    </recommendedName>
</protein>
<keyword evidence="3" id="KW-1185">Reference proteome</keyword>
<feature type="domain" description="Dienelactone hydrolase" evidence="1">
    <location>
        <begin position="31"/>
        <end position="250"/>
    </location>
</feature>
<dbReference type="PANTHER" id="PTHR17630:SF44">
    <property type="entry name" value="PROTEIN AIM2"/>
    <property type="match status" value="1"/>
</dbReference>
<evidence type="ECO:0000313" key="2">
    <source>
        <dbReference type="EMBL" id="RKU49189.1"/>
    </source>
</evidence>
<comment type="caution">
    <text evidence="2">The sequence shown here is derived from an EMBL/GenBank/DDBJ whole genome shotgun (WGS) entry which is preliminary data.</text>
</comment>
<dbReference type="PANTHER" id="PTHR17630">
    <property type="entry name" value="DIENELACTONE HYDROLASE"/>
    <property type="match status" value="1"/>
</dbReference>
<dbReference type="InterPro" id="IPR002925">
    <property type="entry name" value="Dienelactn_hydro"/>
</dbReference>
<dbReference type="SUPFAM" id="SSF53474">
    <property type="entry name" value="alpha/beta-Hydrolases"/>
    <property type="match status" value="1"/>
</dbReference>
<evidence type="ECO:0000313" key="3">
    <source>
        <dbReference type="Proteomes" id="UP000275385"/>
    </source>
</evidence>
<dbReference type="Proteomes" id="UP000275385">
    <property type="component" value="Unassembled WGS sequence"/>
</dbReference>